<dbReference type="PANTHER" id="PTHR38011">
    <property type="entry name" value="DIHYDROFOLATE REDUCTASE FAMILY PROTEIN (AFU_ORTHOLOGUE AFUA_8G06820)"/>
    <property type="match status" value="1"/>
</dbReference>
<sequence length="188" mass="21478">MRKLKLQMQISLDGFNSTGPNDEQKWVTWTWEEIKDYVIDLANSCDTELIGRKLAVDYIPFWSETLSQPESQLYEAARIKANQKKIVFTKTLEKSQWENTKLAKGNLKDEIIKLKNQSGKDIIVYGGSSFVSSLIKEGLIDEFHFMVNPIAIGKGESAFSMLEQWQPLKLIKSITCKSGIIILHYEKG</sequence>
<dbReference type="PANTHER" id="PTHR38011:SF11">
    <property type="entry name" value="2,5-DIAMINO-6-RIBOSYLAMINO-4(3H)-PYRIMIDINONE 5'-PHOSPHATE REDUCTASE"/>
    <property type="match status" value="1"/>
</dbReference>
<dbReference type="GO" id="GO:0009231">
    <property type="term" value="P:riboflavin biosynthetic process"/>
    <property type="evidence" value="ECO:0007669"/>
    <property type="project" value="InterPro"/>
</dbReference>
<dbReference type="SUPFAM" id="SSF53597">
    <property type="entry name" value="Dihydrofolate reductase-like"/>
    <property type="match status" value="1"/>
</dbReference>
<dbReference type="InterPro" id="IPR002734">
    <property type="entry name" value="RibDG_C"/>
</dbReference>
<dbReference type="OrthoDB" id="195113at2"/>
<evidence type="ECO:0000259" key="1">
    <source>
        <dbReference type="Pfam" id="PF01872"/>
    </source>
</evidence>
<feature type="domain" description="Bacterial bifunctional deaminase-reductase C-terminal" evidence="1">
    <location>
        <begin position="3"/>
        <end position="181"/>
    </location>
</feature>
<dbReference type="RefSeq" id="WP_084374053.1">
    <property type="nucleotide sequence ID" value="NZ_FWYF01000004.1"/>
</dbReference>
<evidence type="ECO:0000313" key="2">
    <source>
        <dbReference type="EMBL" id="SMD37680.1"/>
    </source>
</evidence>
<dbReference type="STRING" id="692418.SAMN04488029_3409"/>
<name>A0A1W2GLZ7_REIFA</name>
<dbReference type="InterPro" id="IPR024072">
    <property type="entry name" value="DHFR-like_dom_sf"/>
</dbReference>
<organism evidence="2 3">
    <name type="scientific">Reichenbachiella faecimaris</name>
    <dbReference type="NCBI Taxonomy" id="692418"/>
    <lineage>
        <taxon>Bacteria</taxon>
        <taxon>Pseudomonadati</taxon>
        <taxon>Bacteroidota</taxon>
        <taxon>Cytophagia</taxon>
        <taxon>Cytophagales</taxon>
        <taxon>Reichenbachiellaceae</taxon>
        <taxon>Reichenbachiella</taxon>
    </lineage>
</organism>
<proteinExistence type="predicted"/>
<evidence type="ECO:0000313" key="3">
    <source>
        <dbReference type="Proteomes" id="UP000192472"/>
    </source>
</evidence>
<reference evidence="2 3" key="1">
    <citation type="submission" date="2017-04" db="EMBL/GenBank/DDBJ databases">
        <authorList>
            <person name="Afonso C.L."/>
            <person name="Miller P.J."/>
            <person name="Scott M.A."/>
            <person name="Spackman E."/>
            <person name="Goraichik I."/>
            <person name="Dimitrov K.M."/>
            <person name="Suarez D.L."/>
            <person name="Swayne D.E."/>
        </authorList>
    </citation>
    <scope>NUCLEOTIDE SEQUENCE [LARGE SCALE GENOMIC DNA]</scope>
    <source>
        <strain evidence="2 3">DSM 26133</strain>
    </source>
</reference>
<dbReference type="EMBL" id="FWYF01000004">
    <property type="protein sequence ID" value="SMD37680.1"/>
    <property type="molecule type" value="Genomic_DNA"/>
</dbReference>
<dbReference type="GO" id="GO:0008703">
    <property type="term" value="F:5-amino-6-(5-phosphoribosylamino)uracil reductase activity"/>
    <property type="evidence" value="ECO:0007669"/>
    <property type="project" value="InterPro"/>
</dbReference>
<dbReference type="AlphaFoldDB" id="A0A1W2GLZ7"/>
<dbReference type="Pfam" id="PF01872">
    <property type="entry name" value="RibD_C"/>
    <property type="match status" value="1"/>
</dbReference>
<dbReference type="InterPro" id="IPR050765">
    <property type="entry name" value="Riboflavin_Biosynth_HTPR"/>
</dbReference>
<dbReference type="Gene3D" id="3.40.430.10">
    <property type="entry name" value="Dihydrofolate Reductase, subunit A"/>
    <property type="match status" value="1"/>
</dbReference>
<protein>
    <submittedName>
        <fullName evidence="2">RibD C-terminal domain-containing protein</fullName>
    </submittedName>
</protein>
<gene>
    <name evidence="2" type="ORF">SAMN04488029_3409</name>
</gene>
<accession>A0A1W2GLZ7</accession>
<keyword evidence="3" id="KW-1185">Reference proteome</keyword>
<dbReference type="Proteomes" id="UP000192472">
    <property type="component" value="Unassembled WGS sequence"/>
</dbReference>